<dbReference type="eggNOG" id="COG0714">
    <property type="taxonomic scope" value="Bacteria"/>
</dbReference>
<reference evidence="2 3" key="1">
    <citation type="submission" date="2012-02" db="EMBL/GenBank/DDBJ databases">
        <title>Complete sequence of chromosome of Singulisphaera acidiphila DSM 18658.</title>
        <authorList>
            <consortium name="US DOE Joint Genome Institute (JGI-PGF)"/>
            <person name="Lucas S."/>
            <person name="Copeland A."/>
            <person name="Lapidus A."/>
            <person name="Glavina del Rio T."/>
            <person name="Dalin E."/>
            <person name="Tice H."/>
            <person name="Bruce D."/>
            <person name="Goodwin L."/>
            <person name="Pitluck S."/>
            <person name="Peters L."/>
            <person name="Ovchinnikova G."/>
            <person name="Chertkov O."/>
            <person name="Kyrpides N."/>
            <person name="Mavromatis K."/>
            <person name="Ivanova N."/>
            <person name="Brettin T."/>
            <person name="Detter J.C."/>
            <person name="Han C."/>
            <person name="Larimer F."/>
            <person name="Land M."/>
            <person name="Hauser L."/>
            <person name="Markowitz V."/>
            <person name="Cheng J.-F."/>
            <person name="Hugenholtz P."/>
            <person name="Woyke T."/>
            <person name="Wu D."/>
            <person name="Tindall B."/>
            <person name="Pomrenke H."/>
            <person name="Brambilla E."/>
            <person name="Klenk H.-P."/>
            <person name="Eisen J.A."/>
        </authorList>
    </citation>
    <scope>NUCLEOTIDE SEQUENCE [LARGE SCALE GENOMIC DNA]</scope>
    <source>
        <strain evidence="3">ATCC BAA-1392 / DSM 18658 / VKM B-2454 / MOB10</strain>
    </source>
</reference>
<proteinExistence type="predicted"/>
<dbReference type="CDD" id="cd00009">
    <property type="entry name" value="AAA"/>
    <property type="match status" value="1"/>
</dbReference>
<dbReference type="Pfam" id="PF17868">
    <property type="entry name" value="AAA_lid_8"/>
    <property type="match status" value="1"/>
</dbReference>
<dbReference type="OrthoDB" id="1814213at2"/>
<protein>
    <submittedName>
        <fullName evidence="2">MoxR-like ATPase</fullName>
    </submittedName>
</protein>
<dbReference type="PANTHER" id="PTHR32204">
    <property type="entry name" value="ATPASE RAVA"/>
    <property type="match status" value="1"/>
</dbReference>
<dbReference type="RefSeq" id="WP_015245622.1">
    <property type="nucleotide sequence ID" value="NC_019892.1"/>
</dbReference>
<feature type="domain" description="AAA+ ATPase" evidence="1">
    <location>
        <begin position="37"/>
        <end position="179"/>
    </location>
</feature>
<dbReference type="InterPro" id="IPR050513">
    <property type="entry name" value="RavA_ATPases"/>
</dbReference>
<dbReference type="SUPFAM" id="SSF52540">
    <property type="entry name" value="P-loop containing nucleoside triphosphate hydrolases"/>
    <property type="match status" value="1"/>
</dbReference>
<name>L0DC72_SINAD</name>
<keyword evidence="3" id="KW-1185">Reference proteome</keyword>
<dbReference type="STRING" id="886293.Sinac_2120"/>
<evidence type="ECO:0000313" key="2">
    <source>
        <dbReference type="EMBL" id="AGA26455.1"/>
    </source>
</evidence>
<gene>
    <name evidence="2" type="ordered locus">Sinac_2120</name>
</gene>
<dbReference type="KEGG" id="saci:Sinac_2120"/>
<dbReference type="InterPro" id="IPR003593">
    <property type="entry name" value="AAA+_ATPase"/>
</dbReference>
<sequence>MIDDPAVRLRHEVVDVLKGRFVGRDEVIDLIALAVVAGEHLFLHGPPGTAKSALIRQFAATVQGRYFEYLLTRFSEPNEVFGPIDLVRLREGTVATVTTGMLPEAEFVFLDELFNANSAILNNLLSVLNERVYRRGAETHRLPMLSLFSASNHLPEDETLHALFDRFLLRCHVDHLKRDAMPRLLAAGWEMERFQTTDASISSADLRSLSRRIYDVDLSKITAPYSELIFKVRDLGVTLSDRRAVKVLKLVAASAVLCGRPVALIADFWPLRYVWDREEQIGPLASLVEAVIEPHAGVERAHPLATVPERLGGEEIAGQLDAISATIQQGSLTLTATARFREQVADLSDRAAWLPDESMRRHLLERTSQLLGRLG</sequence>
<dbReference type="HOGENOM" id="CLU_018678_0_0_0"/>
<dbReference type="InterPro" id="IPR041538">
    <property type="entry name" value="RavA-like_AAA_lid"/>
</dbReference>
<dbReference type="Pfam" id="PF20030">
    <property type="entry name" value="bpMoxR"/>
    <property type="match status" value="1"/>
</dbReference>
<dbReference type="Proteomes" id="UP000010798">
    <property type="component" value="Chromosome"/>
</dbReference>
<dbReference type="EMBL" id="CP003364">
    <property type="protein sequence ID" value="AGA26455.1"/>
    <property type="molecule type" value="Genomic_DNA"/>
</dbReference>
<dbReference type="Gene3D" id="3.40.50.300">
    <property type="entry name" value="P-loop containing nucleotide triphosphate hydrolases"/>
    <property type="match status" value="1"/>
</dbReference>
<accession>L0DC72</accession>
<dbReference type="InterPro" id="IPR027417">
    <property type="entry name" value="P-loop_NTPase"/>
</dbReference>
<dbReference type="SMART" id="SM00382">
    <property type="entry name" value="AAA"/>
    <property type="match status" value="1"/>
</dbReference>
<evidence type="ECO:0000313" key="3">
    <source>
        <dbReference type="Proteomes" id="UP000010798"/>
    </source>
</evidence>
<dbReference type="InterPro" id="IPR045427">
    <property type="entry name" value="MoxR"/>
</dbReference>
<dbReference type="AlphaFoldDB" id="L0DC72"/>
<evidence type="ECO:0000259" key="1">
    <source>
        <dbReference type="SMART" id="SM00382"/>
    </source>
</evidence>
<organism evidence="2 3">
    <name type="scientific">Singulisphaera acidiphila (strain ATCC BAA-1392 / DSM 18658 / VKM B-2454 / MOB10)</name>
    <dbReference type="NCBI Taxonomy" id="886293"/>
    <lineage>
        <taxon>Bacteria</taxon>
        <taxon>Pseudomonadati</taxon>
        <taxon>Planctomycetota</taxon>
        <taxon>Planctomycetia</taxon>
        <taxon>Isosphaerales</taxon>
        <taxon>Isosphaeraceae</taxon>
        <taxon>Singulisphaera</taxon>
    </lineage>
</organism>
<dbReference type="PANTHER" id="PTHR32204:SF0">
    <property type="entry name" value="ATPASE RAVA"/>
    <property type="match status" value="1"/>
</dbReference>